<protein>
    <submittedName>
        <fullName evidence="2">Putative zinc finger, CCHC-type, retrotransposon Gag domain protein</fullName>
    </submittedName>
</protein>
<accession>A0A699K6Z4</accession>
<gene>
    <name evidence="2" type="ORF">Tci_647375</name>
</gene>
<dbReference type="AlphaFoldDB" id="A0A699K6Z4"/>
<evidence type="ECO:0000256" key="1">
    <source>
        <dbReference type="SAM" id="MobiDB-lite"/>
    </source>
</evidence>
<proteinExistence type="predicted"/>
<reference evidence="2" key="1">
    <citation type="journal article" date="2019" name="Sci. Rep.">
        <title>Draft genome of Tanacetum cinerariifolium, the natural source of mosquito coil.</title>
        <authorList>
            <person name="Yamashiro T."/>
            <person name="Shiraishi A."/>
            <person name="Satake H."/>
            <person name="Nakayama K."/>
        </authorList>
    </citation>
    <scope>NUCLEOTIDE SEQUENCE</scope>
</reference>
<feature type="non-terminal residue" evidence="2">
    <location>
        <position position="1"/>
    </location>
</feature>
<dbReference type="EMBL" id="BKCJ010481608">
    <property type="protein sequence ID" value="GFA75403.1"/>
    <property type="molecule type" value="Genomic_DNA"/>
</dbReference>
<feature type="region of interest" description="Disordered" evidence="1">
    <location>
        <begin position="1"/>
        <end position="38"/>
    </location>
</feature>
<sequence length="256" mass="28520">DLEEDEFIEEEDPQEEEDDMEVDIEEDENDPELTYPYKEMDPLNPLSLLLSESSTDPLLHKDIDGLLPGPMRRDINSLFGRMASLSRRLYGRETAHALVEKKGKEKDEFYGKLILDLGNELRPSVEQGMVAMEKLVEKLSNAKDKSAPLTQAAIRRMIKDNVDAAIAAERARQANVRNKASGSGPVGGQDVAPVACECTFVGFIKCNLAAFRGTEGAVELLRRFEKTKSVFEISECKKGKKVRFDAATLQGPALTW</sequence>
<feature type="compositionally biased region" description="Acidic residues" evidence="1">
    <location>
        <begin position="1"/>
        <end position="31"/>
    </location>
</feature>
<organism evidence="2">
    <name type="scientific">Tanacetum cinerariifolium</name>
    <name type="common">Dalmatian daisy</name>
    <name type="synonym">Chrysanthemum cinerariifolium</name>
    <dbReference type="NCBI Taxonomy" id="118510"/>
    <lineage>
        <taxon>Eukaryota</taxon>
        <taxon>Viridiplantae</taxon>
        <taxon>Streptophyta</taxon>
        <taxon>Embryophyta</taxon>
        <taxon>Tracheophyta</taxon>
        <taxon>Spermatophyta</taxon>
        <taxon>Magnoliopsida</taxon>
        <taxon>eudicotyledons</taxon>
        <taxon>Gunneridae</taxon>
        <taxon>Pentapetalae</taxon>
        <taxon>asterids</taxon>
        <taxon>campanulids</taxon>
        <taxon>Asterales</taxon>
        <taxon>Asteraceae</taxon>
        <taxon>Asteroideae</taxon>
        <taxon>Anthemideae</taxon>
        <taxon>Anthemidinae</taxon>
        <taxon>Tanacetum</taxon>
    </lineage>
</organism>
<evidence type="ECO:0000313" key="2">
    <source>
        <dbReference type="EMBL" id="GFA75403.1"/>
    </source>
</evidence>
<comment type="caution">
    <text evidence="2">The sequence shown here is derived from an EMBL/GenBank/DDBJ whole genome shotgun (WGS) entry which is preliminary data.</text>
</comment>
<name>A0A699K6Z4_TANCI</name>